<comment type="caution">
    <text evidence="8">The sequence shown here is derived from an EMBL/GenBank/DDBJ whole genome shotgun (WGS) entry which is preliminary data.</text>
</comment>
<dbReference type="GO" id="GO:0005739">
    <property type="term" value="C:mitochondrion"/>
    <property type="evidence" value="ECO:0007669"/>
    <property type="project" value="TreeGrafter"/>
</dbReference>
<comment type="subcellular location">
    <subcellularLocation>
        <location evidence="1">Peroxisome</location>
    </subcellularLocation>
</comment>
<name>A0A428PLY9_9HYPO</name>
<dbReference type="PANTHER" id="PTHR11941:SF158">
    <property type="entry name" value="ENOYL-COA HYDRATASE (AFU_ORTHOLOGUE AFUA_2G10650)"/>
    <property type="match status" value="1"/>
</dbReference>
<evidence type="ECO:0000313" key="9">
    <source>
        <dbReference type="Proteomes" id="UP000287972"/>
    </source>
</evidence>
<dbReference type="GO" id="GO:0005777">
    <property type="term" value="C:peroxisome"/>
    <property type="evidence" value="ECO:0007669"/>
    <property type="project" value="UniProtKB-SubCell"/>
</dbReference>
<evidence type="ECO:0000256" key="5">
    <source>
        <dbReference type="ARBA" id="ARBA00023235"/>
    </source>
</evidence>
<evidence type="ECO:0000256" key="4">
    <source>
        <dbReference type="ARBA" id="ARBA00023140"/>
    </source>
</evidence>
<dbReference type="FunFam" id="3.90.226.10:FF:000074">
    <property type="entry name" value="Enoyl-CoA hydratase (AFU_orthologue AFUA_2G10650)"/>
    <property type="match status" value="1"/>
</dbReference>
<comment type="similarity">
    <text evidence="3 7">Belongs to the enoyl-CoA hydratase/isomerase family.</text>
</comment>
<keyword evidence="5" id="KW-0413">Isomerase</keyword>
<dbReference type="Gene3D" id="3.90.226.10">
    <property type="entry name" value="2-enoyl-CoA Hydratase, Chain A, domain 1"/>
    <property type="match status" value="1"/>
</dbReference>
<reference evidence="8 9" key="1">
    <citation type="submission" date="2017-06" db="EMBL/GenBank/DDBJ databases">
        <title>Comparative genomic analysis of Ambrosia Fusariam Clade fungi.</title>
        <authorList>
            <person name="Stajich J.E."/>
            <person name="Carrillo J."/>
            <person name="Kijimoto T."/>
            <person name="Eskalen A."/>
            <person name="O'Donnell K."/>
            <person name="Kasson M."/>
        </authorList>
    </citation>
    <scope>NUCLEOTIDE SEQUENCE [LARGE SCALE GENOMIC DNA]</scope>
    <source>
        <strain evidence="8 9">NRRL62606</strain>
    </source>
</reference>
<dbReference type="InterPro" id="IPR029045">
    <property type="entry name" value="ClpP/crotonase-like_dom_sf"/>
</dbReference>
<dbReference type="AlphaFoldDB" id="A0A428PLY9"/>
<evidence type="ECO:0000256" key="2">
    <source>
        <dbReference type="ARBA" id="ARBA00004924"/>
    </source>
</evidence>
<keyword evidence="9" id="KW-1185">Reference proteome</keyword>
<dbReference type="SUPFAM" id="SSF52096">
    <property type="entry name" value="ClpP/crotonase"/>
    <property type="match status" value="1"/>
</dbReference>
<evidence type="ECO:0000256" key="3">
    <source>
        <dbReference type="ARBA" id="ARBA00005254"/>
    </source>
</evidence>
<dbReference type="GO" id="GO:0006635">
    <property type="term" value="P:fatty acid beta-oxidation"/>
    <property type="evidence" value="ECO:0007669"/>
    <property type="project" value="TreeGrafter"/>
</dbReference>
<protein>
    <recommendedName>
        <fullName evidence="10">Enoyl-CoA hydratase</fullName>
    </recommendedName>
</protein>
<sequence>MSTTNPRNVPQVHDLIISFPKPNVLLVTLNRPSRLNAIPPWQHQELDKVFKWYDQEPSLRCAVLTGTGRAFCAGADLKDWNDRAAVPGAVTPPRWETTGFGGISNRVGKKPVIAAVNGICAGGGMEMVVNCDLVVAAEEAATFSLPEVKRGVVALAGVLPRLMRSLGKQRASEMALLGRTYGARELKDWGIVNFVVKDTEFLTEALNLAEEVANNSPDSVIVSREGLRLGWENMGPVQATEELGNGLYKKMDGESNMKEGLLSFVEKRRPRWKDSKL</sequence>
<dbReference type="EMBL" id="NKCL01000720">
    <property type="protein sequence ID" value="RSL54027.1"/>
    <property type="molecule type" value="Genomic_DNA"/>
</dbReference>
<organism evidence="8 9">
    <name type="scientific">Fusarium floridanum</name>
    <dbReference type="NCBI Taxonomy" id="1325733"/>
    <lineage>
        <taxon>Eukaryota</taxon>
        <taxon>Fungi</taxon>
        <taxon>Dikarya</taxon>
        <taxon>Ascomycota</taxon>
        <taxon>Pezizomycotina</taxon>
        <taxon>Sordariomycetes</taxon>
        <taxon>Hypocreomycetidae</taxon>
        <taxon>Hypocreales</taxon>
        <taxon>Nectriaceae</taxon>
        <taxon>Fusarium</taxon>
        <taxon>Fusarium solani species complex</taxon>
    </lineage>
</organism>
<proteinExistence type="inferred from homology"/>
<gene>
    <name evidence="8" type="ORF">CEP51_014782</name>
</gene>
<evidence type="ECO:0000256" key="7">
    <source>
        <dbReference type="RuleBase" id="RU003707"/>
    </source>
</evidence>
<dbReference type="PANTHER" id="PTHR11941">
    <property type="entry name" value="ENOYL-COA HYDRATASE-RELATED"/>
    <property type="match status" value="1"/>
</dbReference>
<dbReference type="InterPro" id="IPR001753">
    <property type="entry name" value="Enoyl-CoA_hydra/iso"/>
</dbReference>
<dbReference type="InterPro" id="IPR018376">
    <property type="entry name" value="Enoyl-CoA_hyd/isom_CS"/>
</dbReference>
<dbReference type="CDD" id="cd06558">
    <property type="entry name" value="crotonase-like"/>
    <property type="match status" value="1"/>
</dbReference>
<evidence type="ECO:0000313" key="8">
    <source>
        <dbReference type="EMBL" id="RSL54027.1"/>
    </source>
</evidence>
<dbReference type="GO" id="GO:0016853">
    <property type="term" value="F:isomerase activity"/>
    <property type="evidence" value="ECO:0007669"/>
    <property type="project" value="UniProtKB-KW"/>
</dbReference>
<dbReference type="Pfam" id="PF00378">
    <property type="entry name" value="ECH_1"/>
    <property type="match status" value="1"/>
</dbReference>
<dbReference type="GO" id="GO:0016829">
    <property type="term" value="F:lyase activity"/>
    <property type="evidence" value="ECO:0007669"/>
    <property type="project" value="UniProtKB-KW"/>
</dbReference>
<keyword evidence="6" id="KW-0456">Lyase</keyword>
<dbReference type="PROSITE" id="PS00166">
    <property type="entry name" value="ENOYL_COA_HYDRATASE"/>
    <property type="match status" value="1"/>
</dbReference>
<keyword evidence="4" id="KW-0576">Peroxisome</keyword>
<evidence type="ECO:0000256" key="6">
    <source>
        <dbReference type="ARBA" id="ARBA00023239"/>
    </source>
</evidence>
<comment type="pathway">
    <text evidence="2">Siderophore biosynthesis.</text>
</comment>
<dbReference type="Proteomes" id="UP000287972">
    <property type="component" value="Unassembled WGS sequence"/>
</dbReference>
<evidence type="ECO:0000256" key="1">
    <source>
        <dbReference type="ARBA" id="ARBA00004275"/>
    </source>
</evidence>
<evidence type="ECO:0008006" key="10">
    <source>
        <dbReference type="Google" id="ProtNLM"/>
    </source>
</evidence>
<accession>A0A428PLY9</accession>